<dbReference type="AlphaFoldDB" id="A0A5M6ZKA7"/>
<comment type="caution">
    <text evidence="7">The sequence shown here is derived from an EMBL/GenBank/DDBJ whole genome shotgun (WGS) entry which is preliminary data.</text>
</comment>
<evidence type="ECO:0000256" key="1">
    <source>
        <dbReference type="ARBA" id="ARBA00004651"/>
    </source>
</evidence>
<dbReference type="GO" id="GO:0005886">
    <property type="term" value="C:plasma membrane"/>
    <property type="evidence" value="ECO:0007669"/>
    <property type="project" value="UniProtKB-SubCell"/>
</dbReference>
<keyword evidence="5 6" id="KW-0472">Membrane</keyword>
<protein>
    <submittedName>
        <fullName evidence="7">ABC transporter permease</fullName>
    </submittedName>
</protein>
<organism evidence="7 8">
    <name type="scientific">Alkalicaulis satelles</name>
    <dbReference type="NCBI Taxonomy" id="2609175"/>
    <lineage>
        <taxon>Bacteria</taxon>
        <taxon>Pseudomonadati</taxon>
        <taxon>Pseudomonadota</taxon>
        <taxon>Alphaproteobacteria</taxon>
        <taxon>Maricaulales</taxon>
        <taxon>Maricaulaceae</taxon>
        <taxon>Alkalicaulis</taxon>
    </lineage>
</organism>
<dbReference type="GO" id="GO:0140359">
    <property type="term" value="F:ABC-type transporter activity"/>
    <property type="evidence" value="ECO:0007669"/>
    <property type="project" value="InterPro"/>
</dbReference>
<dbReference type="PANTHER" id="PTHR30294:SF29">
    <property type="entry name" value="MULTIDRUG ABC TRANSPORTER PERMEASE YBHS-RELATED"/>
    <property type="match status" value="1"/>
</dbReference>
<evidence type="ECO:0000256" key="2">
    <source>
        <dbReference type="ARBA" id="ARBA00022475"/>
    </source>
</evidence>
<evidence type="ECO:0000256" key="4">
    <source>
        <dbReference type="ARBA" id="ARBA00022989"/>
    </source>
</evidence>
<evidence type="ECO:0000256" key="5">
    <source>
        <dbReference type="ARBA" id="ARBA00023136"/>
    </source>
</evidence>
<reference evidence="7 8" key="1">
    <citation type="submission" date="2019-09" db="EMBL/GenBank/DDBJ databases">
        <authorList>
            <person name="Kevbrin V."/>
            <person name="Grouzdev D.S."/>
        </authorList>
    </citation>
    <scope>NUCLEOTIDE SEQUENCE [LARGE SCALE GENOMIC DNA]</scope>
    <source>
        <strain evidence="7 8">G-192</strain>
    </source>
</reference>
<feature type="transmembrane region" description="Helical" evidence="6">
    <location>
        <begin position="56"/>
        <end position="74"/>
    </location>
</feature>
<evidence type="ECO:0000256" key="6">
    <source>
        <dbReference type="SAM" id="Phobius"/>
    </source>
</evidence>
<feature type="transmembrane region" description="Helical" evidence="6">
    <location>
        <begin position="161"/>
        <end position="183"/>
    </location>
</feature>
<comment type="subcellular location">
    <subcellularLocation>
        <location evidence="1">Cell membrane</location>
        <topology evidence="1">Multi-pass membrane protein</topology>
    </subcellularLocation>
</comment>
<name>A0A5M6ZKA7_9PROT</name>
<dbReference type="InterPro" id="IPR051449">
    <property type="entry name" value="ABC-2_transporter_component"/>
</dbReference>
<dbReference type="Proteomes" id="UP000325122">
    <property type="component" value="Unassembled WGS sequence"/>
</dbReference>
<feature type="transmembrane region" description="Helical" evidence="6">
    <location>
        <begin position="220"/>
        <end position="238"/>
    </location>
</feature>
<proteinExistence type="predicted"/>
<dbReference type="RefSeq" id="WP_150022926.1">
    <property type="nucleotide sequence ID" value="NZ_VWOJ01000002.1"/>
</dbReference>
<feature type="transmembrane region" description="Helical" evidence="6">
    <location>
        <begin position="130"/>
        <end position="149"/>
    </location>
</feature>
<evidence type="ECO:0000313" key="8">
    <source>
        <dbReference type="Proteomes" id="UP000325122"/>
    </source>
</evidence>
<accession>A0A5M6ZKA7</accession>
<evidence type="ECO:0000256" key="3">
    <source>
        <dbReference type="ARBA" id="ARBA00022692"/>
    </source>
</evidence>
<keyword evidence="3 6" id="KW-0812">Transmembrane</keyword>
<keyword evidence="2" id="KW-1003">Cell membrane</keyword>
<gene>
    <name evidence="7" type="ORF">F1654_07605</name>
</gene>
<sequence>MTGLNAVYRRELAAYFQTPLAWVFLTVFAIAAPSLTWRAGRLFETGRADLAPLFDYLPWLLLVLMPALAMRAWAEERDRGTLETLLASPIALWEAALGKFLAAWSVAGLALMLTFPLWIAVNWLGSPDNAAIATAYFGALLLAGGYLAVGQALSAATSNQVIAFVLGASACLLITLAGLPLALDALSAWLPGAAAEALAELSALSRFESLRRGVISLPDMAYFLSLIVLGLGAAMTLIDARRGGGR</sequence>
<keyword evidence="4 6" id="KW-1133">Transmembrane helix</keyword>
<dbReference type="Pfam" id="PF12679">
    <property type="entry name" value="ABC2_membrane_2"/>
    <property type="match status" value="1"/>
</dbReference>
<keyword evidence="8" id="KW-1185">Reference proteome</keyword>
<evidence type="ECO:0000313" key="7">
    <source>
        <dbReference type="EMBL" id="KAA5803658.1"/>
    </source>
</evidence>
<dbReference type="EMBL" id="VWOJ01000002">
    <property type="protein sequence ID" value="KAA5803658.1"/>
    <property type="molecule type" value="Genomic_DNA"/>
</dbReference>
<dbReference type="PANTHER" id="PTHR30294">
    <property type="entry name" value="MEMBRANE COMPONENT OF ABC TRANSPORTER YHHJ-RELATED"/>
    <property type="match status" value="1"/>
</dbReference>
<feature type="transmembrane region" description="Helical" evidence="6">
    <location>
        <begin position="95"/>
        <end position="118"/>
    </location>
</feature>
<feature type="transmembrane region" description="Helical" evidence="6">
    <location>
        <begin position="12"/>
        <end position="36"/>
    </location>
</feature>